<comment type="caution">
    <text evidence="1">The sequence shown here is derived from an EMBL/GenBank/DDBJ whole genome shotgun (WGS) entry which is preliminary data.</text>
</comment>
<keyword evidence="1" id="KW-0808">Transferase</keyword>
<reference evidence="1" key="1">
    <citation type="journal article" date="2020" name="mSystems">
        <title>Genome- and Community-Level Interaction Insights into Carbon Utilization and Element Cycling Functions of Hydrothermarchaeota in Hydrothermal Sediment.</title>
        <authorList>
            <person name="Zhou Z."/>
            <person name="Liu Y."/>
            <person name="Xu W."/>
            <person name="Pan J."/>
            <person name="Luo Z.H."/>
            <person name="Li M."/>
        </authorList>
    </citation>
    <scope>NUCLEOTIDE SEQUENCE [LARGE SCALE GENOMIC DNA]</scope>
    <source>
        <strain evidence="1">HyVt-26</strain>
    </source>
</reference>
<dbReference type="Pfam" id="PF04445">
    <property type="entry name" value="SAM_MT"/>
    <property type="match status" value="1"/>
</dbReference>
<dbReference type="PANTHER" id="PTHR36112:SF1">
    <property type="entry name" value="RIBOSOMAL RNA SMALL SUBUNIT METHYLTRANSFERASE J"/>
    <property type="match status" value="1"/>
</dbReference>
<accession>A0A831NZA2</accession>
<organism evidence="1">
    <name type="scientific">Thiolapillus brandeum</name>
    <dbReference type="NCBI Taxonomy" id="1076588"/>
    <lineage>
        <taxon>Bacteria</taxon>
        <taxon>Pseudomonadati</taxon>
        <taxon>Pseudomonadota</taxon>
        <taxon>Gammaproteobacteria</taxon>
        <taxon>Chromatiales</taxon>
        <taxon>Sedimenticolaceae</taxon>
        <taxon>Thiolapillus</taxon>
    </lineage>
</organism>
<dbReference type="Gene3D" id="3.40.50.150">
    <property type="entry name" value="Vaccinia Virus protein VP39"/>
    <property type="match status" value="1"/>
</dbReference>
<protein>
    <submittedName>
        <fullName evidence="1">16S rRNA methyltransferase</fullName>
    </submittedName>
</protein>
<dbReference type="EMBL" id="DRCV01000215">
    <property type="protein sequence ID" value="HDK38334.1"/>
    <property type="molecule type" value="Genomic_DNA"/>
</dbReference>
<feature type="non-terminal residue" evidence="1">
    <location>
        <position position="1"/>
    </location>
</feature>
<dbReference type="SUPFAM" id="SSF53335">
    <property type="entry name" value="S-adenosyl-L-methionine-dependent methyltransferases"/>
    <property type="match status" value="1"/>
</dbReference>
<dbReference type="GO" id="GO:0008990">
    <property type="term" value="F:rRNA (guanine-N2-)-methyltransferase activity"/>
    <property type="evidence" value="ECO:0007669"/>
    <property type="project" value="InterPro"/>
</dbReference>
<sequence>EMQVFQKLLGTDLNGAQLLQIARTTALRRVAVKRPAKAPYLGKQTADFQIRSPKTRFDVYLASPATDTSF</sequence>
<dbReference type="PANTHER" id="PTHR36112">
    <property type="entry name" value="RIBOSOMAL RNA SMALL SUBUNIT METHYLTRANSFERASE J"/>
    <property type="match status" value="1"/>
</dbReference>
<name>A0A831NZA2_9GAMM</name>
<keyword evidence="1" id="KW-0489">Methyltransferase</keyword>
<gene>
    <name evidence="1" type="ORF">ENG92_04890</name>
</gene>
<dbReference type="AlphaFoldDB" id="A0A831NZA2"/>
<dbReference type="InterPro" id="IPR007536">
    <property type="entry name" value="16SrRNA_methylTrfase_J"/>
</dbReference>
<evidence type="ECO:0000313" key="1">
    <source>
        <dbReference type="EMBL" id="HDK38334.1"/>
    </source>
</evidence>
<dbReference type="Proteomes" id="UP000885822">
    <property type="component" value="Unassembled WGS sequence"/>
</dbReference>
<proteinExistence type="predicted"/>
<dbReference type="InterPro" id="IPR029063">
    <property type="entry name" value="SAM-dependent_MTases_sf"/>
</dbReference>